<dbReference type="Proteomes" id="UP000593802">
    <property type="component" value="Chromosome"/>
</dbReference>
<dbReference type="KEGG" id="eff:skT53_31480"/>
<evidence type="ECO:0000313" key="2">
    <source>
        <dbReference type="Proteomes" id="UP000593802"/>
    </source>
</evidence>
<accession>A0A7I8DD71</accession>
<protein>
    <submittedName>
        <fullName evidence="1">Uncharacterized protein</fullName>
    </submittedName>
</protein>
<keyword evidence="2" id="KW-1185">Reference proteome</keyword>
<reference evidence="1 2" key="1">
    <citation type="submission" date="2020-08" db="EMBL/GenBank/DDBJ databases">
        <title>Complete Genome Sequence of Effusibacillus dendaii Strain skT53, Isolated from Farmland soil.</title>
        <authorList>
            <person name="Konishi T."/>
            <person name="Kawasaki H."/>
        </authorList>
    </citation>
    <scope>NUCLEOTIDE SEQUENCE [LARGE SCALE GENOMIC DNA]</scope>
    <source>
        <strain evidence="2">skT53</strain>
    </source>
</reference>
<name>A0A7I8DD71_9BACL</name>
<proteinExistence type="predicted"/>
<organism evidence="1 2">
    <name type="scientific">Effusibacillus dendaii</name>
    <dbReference type="NCBI Taxonomy" id="2743772"/>
    <lineage>
        <taxon>Bacteria</taxon>
        <taxon>Bacillati</taxon>
        <taxon>Bacillota</taxon>
        <taxon>Bacilli</taxon>
        <taxon>Bacillales</taxon>
        <taxon>Alicyclobacillaceae</taxon>
        <taxon>Effusibacillus</taxon>
    </lineage>
</organism>
<dbReference type="SUPFAM" id="SSF52540">
    <property type="entry name" value="P-loop containing nucleoside triphosphate hydrolases"/>
    <property type="match status" value="1"/>
</dbReference>
<dbReference type="EMBL" id="AP023366">
    <property type="protein sequence ID" value="BCJ88163.1"/>
    <property type="molecule type" value="Genomic_DNA"/>
</dbReference>
<sequence>MITDHEKQTHLLVASPSTLFREEIKRIFEKSGYSTADLIDSLGGLTEALDRLNEKGAAVEGIILASDLAYTGPDNKLESLADQLRMIKSRFPAVRMLVLSKETVGHPFLSELVEMGIRHILLRGTNRQPLQAADLITAYRQPLTESELEILRHFDPTVRWRESEPERPPFLSFGLHTAKNRQQVEVAVSRDESKESPGCSVGAGSGGGSKYLSVPARMISVISLHPQAGATFLTDNFSFYLAENQIPVAVIESSADPPIWYDLLDGDAGAPHGWISWLEQLRDKGHLQKGIEWKRDDVHCFPQGKHSTPEASAEEAVKLFYFTKQFPVLFADLSNNWESPMAEESIRQSDEIWIVMTGDPIQMNNRLSRLIPFIERLNSRKKAVLIGNKWDSALDEYITPEIVSERTGIEFVTAIQDLSHIPLMALWEGKKTIQTAVGKSMLRRPFQILAKRILPPLVVDEFTRKNQRFLIIGN</sequence>
<dbReference type="AlphaFoldDB" id="A0A7I8DD71"/>
<evidence type="ECO:0000313" key="1">
    <source>
        <dbReference type="EMBL" id="BCJ88163.1"/>
    </source>
</evidence>
<dbReference type="RefSeq" id="WP_200758813.1">
    <property type="nucleotide sequence ID" value="NZ_AP023366.1"/>
</dbReference>
<dbReference type="InterPro" id="IPR027417">
    <property type="entry name" value="P-loop_NTPase"/>
</dbReference>
<gene>
    <name evidence="1" type="ORF">skT53_31480</name>
</gene>
<dbReference type="Gene3D" id="3.40.50.300">
    <property type="entry name" value="P-loop containing nucleotide triphosphate hydrolases"/>
    <property type="match status" value="1"/>
</dbReference>